<name>A0A0S8FNZ4_UNCW3</name>
<reference evidence="2 3" key="1">
    <citation type="journal article" date="2015" name="Microbiome">
        <title>Genomic resolution of linkages in carbon, nitrogen, and sulfur cycling among widespread estuary sediment bacteria.</title>
        <authorList>
            <person name="Baker B.J."/>
            <person name="Lazar C.S."/>
            <person name="Teske A.P."/>
            <person name="Dick G.J."/>
        </authorList>
    </citation>
    <scope>NUCLEOTIDE SEQUENCE [LARGE SCALE GENOMIC DNA]</scope>
    <source>
        <strain evidence="2">SM23_42</strain>
    </source>
</reference>
<dbReference type="InterPro" id="IPR029069">
    <property type="entry name" value="HotDog_dom_sf"/>
</dbReference>
<dbReference type="CDD" id="cd03443">
    <property type="entry name" value="PaaI_thioesterase"/>
    <property type="match status" value="1"/>
</dbReference>
<dbReference type="SUPFAM" id="SSF54637">
    <property type="entry name" value="Thioesterase/thiol ester dehydrase-isomerase"/>
    <property type="match status" value="1"/>
</dbReference>
<dbReference type="AlphaFoldDB" id="A0A0S8FNZ4"/>
<comment type="caution">
    <text evidence="2">The sequence shown here is derived from an EMBL/GenBank/DDBJ whole genome shotgun (WGS) entry which is preliminary data.</text>
</comment>
<proteinExistence type="predicted"/>
<dbReference type="PANTHER" id="PTHR47260:SF1">
    <property type="entry name" value="UPF0644 PROTEIN PB2B4.06"/>
    <property type="match status" value="1"/>
</dbReference>
<protein>
    <submittedName>
        <fullName evidence="2">Thioesterase</fullName>
    </submittedName>
</protein>
<dbReference type="Proteomes" id="UP000051373">
    <property type="component" value="Unassembled WGS sequence"/>
</dbReference>
<dbReference type="PANTHER" id="PTHR47260">
    <property type="entry name" value="UPF0644 PROTEIN PB2B4.06"/>
    <property type="match status" value="1"/>
</dbReference>
<accession>A0A0S8FNZ4</accession>
<feature type="domain" description="Thioesterase" evidence="1">
    <location>
        <begin position="34"/>
        <end position="108"/>
    </location>
</feature>
<gene>
    <name evidence="2" type="ORF">AMJ83_11040</name>
</gene>
<dbReference type="InterPro" id="IPR006683">
    <property type="entry name" value="Thioestr_dom"/>
</dbReference>
<evidence type="ECO:0000259" key="1">
    <source>
        <dbReference type="Pfam" id="PF03061"/>
    </source>
</evidence>
<dbReference type="InterPro" id="IPR052061">
    <property type="entry name" value="PTE-AB_protein"/>
</dbReference>
<sequence>MKNPFGLKAFFYETEKNELVAIFNTCEEHQSYPGVLHGGIATAILDETIGRAILMHHEEEIWGVTVELKMRFKKPIPLGQELKVVGRITKESNRLFEGTGELILQNGEIAATCDGKYLKLPLDDIADFDREENEWRVIPSDRDPDIIET</sequence>
<evidence type="ECO:0000313" key="2">
    <source>
        <dbReference type="EMBL" id="KPK62391.1"/>
    </source>
</evidence>
<dbReference type="STRING" id="1703779.AMJ83_11040"/>
<dbReference type="Gene3D" id="3.10.129.10">
    <property type="entry name" value="Hotdog Thioesterase"/>
    <property type="match status" value="1"/>
</dbReference>
<dbReference type="PATRIC" id="fig|1703779.3.peg.390"/>
<dbReference type="EMBL" id="LJUJ01000039">
    <property type="protein sequence ID" value="KPK62391.1"/>
    <property type="molecule type" value="Genomic_DNA"/>
</dbReference>
<dbReference type="Pfam" id="PF03061">
    <property type="entry name" value="4HBT"/>
    <property type="match status" value="1"/>
</dbReference>
<evidence type="ECO:0000313" key="3">
    <source>
        <dbReference type="Proteomes" id="UP000051373"/>
    </source>
</evidence>
<organism evidence="2 3">
    <name type="scientific">candidate division WOR_3 bacterium SM23_42</name>
    <dbReference type="NCBI Taxonomy" id="1703779"/>
    <lineage>
        <taxon>Bacteria</taxon>
        <taxon>Bacteria division WOR-3</taxon>
    </lineage>
</organism>